<feature type="region of interest" description="Disordered" evidence="2">
    <location>
        <begin position="520"/>
        <end position="539"/>
    </location>
</feature>
<feature type="region of interest" description="Disordered" evidence="2">
    <location>
        <begin position="255"/>
        <end position="293"/>
    </location>
</feature>
<dbReference type="Pfam" id="PF21773">
    <property type="entry name" value="ODAD1_CC"/>
    <property type="match status" value="1"/>
</dbReference>
<evidence type="ECO:0000313" key="4">
    <source>
        <dbReference type="Proteomes" id="UP000050792"/>
    </source>
</evidence>
<protein>
    <submittedName>
        <fullName evidence="5">Coiled-coil domain-containing protein 151</fullName>
    </submittedName>
</protein>
<keyword evidence="1" id="KW-0175">Coiled coil</keyword>
<keyword evidence="4" id="KW-1185">Reference proteome</keyword>
<dbReference type="WBParaSite" id="SRDH1_32540.2">
    <property type="protein sequence ID" value="SRDH1_32540.2"/>
    <property type="gene ID" value="SRDH1_32540"/>
</dbReference>
<dbReference type="InterPro" id="IPR049258">
    <property type="entry name" value="ODAD1_CC"/>
</dbReference>
<evidence type="ECO:0000256" key="1">
    <source>
        <dbReference type="SAM" id="Coils"/>
    </source>
</evidence>
<feature type="domain" description="ODAD1 central coiled coil region" evidence="3">
    <location>
        <begin position="146"/>
        <end position="428"/>
    </location>
</feature>
<dbReference type="AlphaFoldDB" id="A0A183RE59"/>
<reference evidence="4" key="1">
    <citation type="submission" date="2022-06" db="EMBL/GenBank/DDBJ databases">
        <authorList>
            <person name="Berger JAMES D."/>
            <person name="Berger JAMES D."/>
        </authorList>
    </citation>
    <scope>NUCLEOTIDE SEQUENCE [LARGE SCALE GENOMIC DNA]</scope>
</reference>
<dbReference type="PANTHER" id="PTHR46518">
    <property type="entry name" value="COILED-COIL DOMAIN-CONTAINING PROTEIN 151"/>
    <property type="match status" value="1"/>
</dbReference>
<feature type="coiled-coil region" evidence="1">
    <location>
        <begin position="148"/>
        <end position="210"/>
    </location>
</feature>
<feature type="region of interest" description="Disordered" evidence="2">
    <location>
        <begin position="548"/>
        <end position="571"/>
    </location>
</feature>
<dbReference type="GO" id="GO:0036158">
    <property type="term" value="P:outer dynein arm assembly"/>
    <property type="evidence" value="ECO:0007669"/>
    <property type="project" value="InterPro"/>
</dbReference>
<name>A0A183RE59_9TREM</name>
<evidence type="ECO:0000313" key="5">
    <source>
        <dbReference type="WBParaSite" id="SRDH1_32540.2"/>
    </source>
</evidence>
<evidence type="ECO:0000256" key="2">
    <source>
        <dbReference type="SAM" id="MobiDB-lite"/>
    </source>
</evidence>
<dbReference type="GO" id="GO:0036064">
    <property type="term" value="C:ciliary basal body"/>
    <property type="evidence" value="ECO:0007669"/>
    <property type="project" value="TreeGrafter"/>
</dbReference>
<dbReference type="PANTHER" id="PTHR46518:SF1">
    <property type="entry name" value="OUTER DYNEIN ARM-DOCKING COMPLEX SUBUNIT 3"/>
    <property type="match status" value="1"/>
</dbReference>
<dbReference type="GO" id="GO:0003341">
    <property type="term" value="P:cilium movement"/>
    <property type="evidence" value="ECO:0007669"/>
    <property type="project" value="InterPro"/>
</dbReference>
<accession>A0A183RE59</accession>
<dbReference type="InterPro" id="IPR033192">
    <property type="entry name" value="ODAD3"/>
</dbReference>
<feature type="compositionally biased region" description="Acidic residues" evidence="2">
    <location>
        <begin position="527"/>
        <end position="539"/>
    </location>
</feature>
<feature type="compositionally biased region" description="Basic residues" evidence="2">
    <location>
        <begin position="558"/>
        <end position="571"/>
    </location>
</feature>
<feature type="coiled-coil region" evidence="1">
    <location>
        <begin position="332"/>
        <end position="398"/>
    </location>
</feature>
<dbReference type="Proteomes" id="UP000050792">
    <property type="component" value="Unassembled WGS sequence"/>
</dbReference>
<evidence type="ECO:0000259" key="3">
    <source>
        <dbReference type="Pfam" id="PF21773"/>
    </source>
</evidence>
<feature type="compositionally biased region" description="Polar residues" evidence="2">
    <location>
        <begin position="262"/>
        <end position="283"/>
    </location>
</feature>
<sequence>MEPVSQQRLDELKAKIALLEGDRKAYYENSVQAVSENKKRVSDLRLENNKLRNILRERLSADQHIINHVLHNRQADRVCMSNKTGAMVIELLDNRTCDARKKLNSLKHITVQKEKKIEEIKSQYREITELIEYGNATYAGTNKEGKMLRNLENRLDKARLKYHEAEHIRKTYEQIKEKLQDEHLTYERSLDSLEKQIKATQDEVSELQRMYNDAIVARDTAQQELKFQEEHTANERRRREIELANMKRIAEGKKLAVDRSDYQQGRESPSSANVQSGSIQGDSIGTGERISGTGGISITEEQQMKISKYEESFKTIKEVTGLSDLDQIVNRFENQGETLRNLNELKEKAEEQCQKLRKQRDQLQQEFEELKYSGETEIESTNQVIKQHQNEAQIENERRIKCYQNLENANHLLIQCKTGVDHIYDKLSFLNVNITKGIEHFHKDNEIKDDKLIGVGGEQNITDNSNIPEMLKICNNKLDELMNSLNDVNIEEQLNLIEQEEFYKKLDSKLPENNIRIQFPRVKNEGNPDDDDGGADDNEVLTRAALKKQAQQIVEMRNKKRQTRKKKRRVR</sequence>
<proteinExistence type="predicted"/>
<dbReference type="GO" id="GO:0035253">
    <property type="term" value="C:ciliary rootlet"/>
    <property type="evidence" value="ECO:0007669"/>
    <property type="project" value="TreeGrafter"/>
</dbReference>
<dbReference type="GO" id="GO:0097542">
    <property type="term" value="C:ciliary tip"/>
    <property type="evidence" value="ECO:0007669"/>
    <property type="project" value="TreeGrafter"/>
</dbReference>
<reference evidence="5" key="2">
    <citation type="submission" date="2023-11" db="UniProtKB">
        <authorList>
            <consortium name="WormBaseParasite"/>
        </authorList>
    </citation>
    <scope>IDENTIFICATION</scope>
</reference>
<organism evidence="4 5">
    <name type="scientific">Schistosoma rodhaini</name>
    <dbReference type="NCBI Taxonomy" id="6188"/>
    <lineage>
        <taxon>Eukaryota</taxon>
        <taxon>Metazoa</taxon>
        <taxon>Spiralia</taxon>
        <taxon>Lophotrochozoa</taxon>
        <taxon>Platyhelminthes</taxon>
        <taxon>Trematoda</taxon>
        <taxon>Digenea</taxon>
        <taxon>Strigeidida</taxon>
        <taxon>Schistosomatoidea</taxon>
        <taxon>Schistosomatidae</taxon>
        <taxon>Schistosoma</taxon>
    </lineage>
</organism>